<dbReference type="Gene3D" id="2.40.50.140">
    <property type="entry name" value="Nucleic acid-binding proteins"/>
    <property type="match status" value="1"/>
</dbReference>
<evidence type="ECO:0000256" key="4">
    <source>
        <dbReference type="SAM" id="MobiDB-lite"/>
    </source>
</evidence>
<feature type="region of interest" description="Disordered" evidence="4">
    <location>
        <begin position="101"/>
        <end position="127"/>
    </location>
</feature>
<dbReference type="PANTHER" id="PTHR11586:SF33">
    <property type="entry name" value="AMINOACYL TRNA SYNTHASE COMPLEX-INTERACTING MULTIFUNCTIONAL PROTEIN 1"/>
    <property type="match status" value="1"/>
</dbReference>
<dbReference type="AlphaFoldDB" id="A0A7S1B0A8"/>
<evidence type="ECO:0000259" key="5">
    <source>
        <dbReference type="PROSITE" id="PS50886"/>
    </source>
</evidence>
<feature type="compositionally biased region" description="Basic and acidic residues" evidence="4">
    <location>
        <begin position="102"/>
        <end position="123"/>
    </location>
</feature>
<dbReference type="SUPFAM" id="SSF47616">
    <property type="entry name" value="GST C-terminal domain-like"/>
    <property type="match status" value="1"/>
</dbReference>
<dbReference type="CDD" id="cd02799">
    <property type="entry name" value="tRNA_bind_EMAP-II_like"/>
    <property type="match status" value="1"/>
</dbReference>
<accession>A0A7S1B0A8</accession>
<keyword evidence="2 3" id="KW-0694">RNA-binding</keyword>
<protein>
    <recommendedName>
        <fullName evidence="5">tRNA-binding domain-containing protein</fullName>
    </recommendedName>
</protein>
<evidence type="ECO:0000256" key="1">
    <source>
        <dbReference type="ARBA" id="ARBA00022555"/>
    </source>
</evidence>
<dbReference type="InterPro" id="IPR051270">
    <property type="entry name" value="Tyrosine-tRNA_ligase_regulator"/>
</dbReference>
<gene>
    <name evidence="6" type="ORF">NSCI0253_LOCUS45173</name>
</gene>
<dbReference type="EMBL" id="HBFQ01063809">
    <property type="protein sequence ID" value="CAD8870816.1"/>
    <property type="molecule type" value="Transcribed_RNA"/>
</dbReference>
<dbReference type="Pfam" id="PF01588">
    <property type="entry name" value="tRNA_bind"/>
    <property type="match status" value="1"/>
</dbReference>
<keyword evidence="1 3" id="KW-0820">tRNA-binding</keyword>
<dbReference type="InterPro" id="IPR012340">
    <property type="entry name" value="NA-bd_OB-fold"/>
</dbReference>
<organism evidence="6">
    <name type="scientific">Noctiluca scintillans</name>
    <name type="common">Sea sparkle</name>
    <name type="synonym">Red tide dinoflagellate</name>
    <dbReference type="NCBI Taxonomy" id="2966"/>
    <lineage>
        <taxon>Eukaryota</taxon>
        <taxon>Sar</taxon>
        <taxon>Alveolata</taxon>
        <taxon>Dinophyceae</taxon>
        <taxon>Noctilucales</taxon>
        <taxon>Noctilucaceae</taxon>
        <taxon>Noctiluca</taxon>
    </lineage>
</organism>
<dbReference type="PROSITE" id="PS50886">
    <property type="entry name" value="TRBD"/>
    <property type="match status" value="1"/>
</dbReference>
<dbReference type="GO" id="GO:0000049">
    <property type="term" value="F:tRNA binding"/>
    <property type="evidence" value="ECO:0007669"/>
    <property type="project" value="UniProtKB-UniRule"/>
</dbReference>
<dbReference type="InterPro" id="IPR036282">
    <property type="entry name" value="Glutathione-S-Trfase_C_sf"/>
</dbReference>
<name>A0A7S1B0A8_NOCSC</name>
<dbReference type="PANTHER" id="PTHR11586">
    <property type="entry name" value="TRNA-AMINOACYLATION COFACTOR ARC1 FAMILY MEMBER"/>
    <property type="match status" value="1"/>
</dbReference>
<dbReference type="SUPFAM" id="SSF50249">
    <property type="entry name" value="Nucleic acid-binding proteins"/>
    <property type="match status" value="1"/>
</dbReference>
<evidence type="ECO:0000313" key="6">
    <source>
        <dbReference type="EMBL" id="CAD8870816.1"/>
    </source>
</evidence>
<sequence length="307" mass="32924">MPSLNTEAGLRELDAHLAEFSYLGGETQASRSDFATYEVVGRSDLTQYPNISRWVRHLRSLKLKNPHRQWAQPSSPAASVFLAGGSVAGGKREVDVAASVDTKPDTTAKKSADTSAANEEKVKTKGKAKVAAPAAKVDRPLDDFMRLNIRIGRIQKVWPHPDADKLYCEEIDLGEETGPRTICSGLRHHLQEADLLGKLCVVLANLKTKNMRGVPSQGMVLCVTKADGKVELLAPKEGTGVGERVLVEGLGDQPADEQLNEKTGKAPLEVLKPGMCTTAECLAAYKGALWQTSAGPIGSTTIDGKIS</sequence>
<evidence type="ECO:0000256" key="3">
    <source>
        <dbReference type="PROSITE-ProRule" id="PRU00209"/>
    </source>
</evidence>
<reference evidence="6" key="1">
    <citation type="submission" date="2021-01" db="EMBL/GenBank/DDBJ databases">
        <authorList>
            <person name="Corre E."/>
            <person name="Pelletier E."/>
            <person name="Niang G."/>
            <person name="Scheremetjew M."/>
            <person name="Finn R."/>
            <person name="Kale V."/>
            <person name="Holt S."/>
            <person name="Cochrane G."/>
            <person name="Meng A."/>
            <person name="Brown T."/>
            <person name="Cohen L."/>
        </authorList>
    </citation>
    <scope>NUCLEOTIDE SEQUENCE</scope>
</reference>
<proteinExistence type="predicted"/>
<feature type="domain" description="TRNA-binding" evidence="5">
    <location>
        <begin position="143"/>
        <end position="246"/>
    </location>
</feature>
<evidence type="ECO:0000256" key="2">
    <source>
        <dbReference type="ARBA" id="ARBA00022884"/>
    </source>
</evidence>
<dbReference type="InterPro" id="IPR002547">
    <property type="entry name" value="tRNA-bd_dom"/>
</dbReference>